<accession>A0A1H5NAF8</accession>
<dbReference type="InterPro" id="IPR010428">
    <property type="entry name" value="Zincin_1"/>
</dbReference>
<evidence type="ECO:0000313" key="2">
    <source>
        <dbReference type="EMBL" id="SEE98440.1"/>
    </source>
</evidence>
<proteinExistence type="predicted"/>
<dbReference type="Pfam" id="PF06262">
    <property type="entry name" value="Zincin_1"/>
    <property type="match status" value="1"/>
</dbReference>
<gene>
    <name evidence="2" type="ORF">SAMN04488554_4115</name>
</gene>
<reference evidence="3" key="1">
    <citation type="submission" date="2016-10" db="EMBL/GenBank/DDBJ databases">
        <authorList>
            <person name="Varghese N."/>
            <person name="Submissions S."/>
        </authorList>
    </citation>
    <scope>NUCLEOTIDE SEQUENCE [LARGE SCALE GENOMIC DNA]</scope>
    <source>
        <strain evidence="3">DSM 21368</strain>
    </source>
</reference>
<organism evidence="2 3">
    <name type="scientific">Ruania alba</name>
    <dbReference type="NCBI Taxonomy" id="648782"/>
    <lineage>
        <taxon>Bacteria</taxon>
        <taxon>Bacillati</taxon>
        <taxon>Actinomycetota</taxon>
        <taxon>Actinomycetes</taxon>
        <taxon>Micrococcales</taxon>
        <taxon>Ruaniaceae</taxon>
        <taxon>Ruania</taxon>
    </lineage>
</organism>
<dbReference type="SUPFAM" id="SSF55486">
    <property type="entry name" value="Metalloproteases ('zincins'), catalytic domain"/>
    <property type="match status" value="1"/>
</dbReference>
<feature type="region of interest" description="Disordered" evidence="1">
    <location>
        <begin position="1"/>
        <end position="36"/>
    </location>
</feature>
<feature type="compositionally biased region" description="Basic residues" evidence="1">
    <location>
        <begin position="19"/>
        <end position="28"/>
    </location>
</feature>
<dbReference type="Proteomes" id="UP000199220">
    <property type="component" value="Unassembled WGS sequence"/>
</dbReference>
<dbReference type="RefSeq" id="WP_175477258.1">
    <property type="nucleotide sequence ID" value="NZ_FNTX01000002.1"/>
</dbReference>
<dbReference type="EMBL" id="FNTX01000002">
    <property type="protein sequence ID" value="SEE98440.1"/>
    <property type="molecule type" value="Genomic_DNA"/>
</dbReference>
<keyword evidence="3" id="KW-1185">Reference proteome</keyword>
<evidence type="ECO:0000256" key="1">
    <source>
        <dbReference type="SAM" id="MobiDB-lite"/>
    </source>
</evidence>
<evidence type="ECO:0000313" key="3">
    <source>
        <dbReference type="Proteomes" id="UP000199220"/>
    </source>
</evidence>
<name>A0A1H5NAF8_9MICO</name>
<sequence length="154" mass="16848">MSEAFRPLVPHGSAYASPPRRRDRHGRGVRGPLMPPALPGWRTRAEKFDDAVIGTLEHLERHLGPELDGVEVAVEEVPPSAPAPWETGAVPLGRYFSADPAAGLGHRIVVYRQPVIARSEDELDIVVLIRDVLVEQIAHMLGRDPDEVDPGYGS</sequence>
<dbReference type="AlphaFoldDB" id="A0A1H5NAF8"/>
<protein>
    <submittedName>
        <fullName evidence="2">Zinicin-like metallopeptidase</fullName>
    </submittedName>
</protein>
<dbReference type="CDD" id="cd12954">
    <property type="entry name" value="MMP_TTHA0227_like_1"/>
    <property type="match status" value="1"/>
</dbReference>
<dbReference type="Gene3D" id="3.30.2010.20">
    <property type="match status" value="1"/>
</dbReference>
<dbReference type="STRING" id="648782.SAMN04488554_4115"/>
<dbReference type="InterPro" id="IPR038555">
    <property type="entry name" value="Zincin_1_sf"/>
</dbReference>